<keyword evidence="2" id="KW-0812">Transmembrane</keyword>
<protein>
    <submittedName>
        <fullName evidence="3">Uncharacterized protein</fullName>
    </submittedName>
</protein>
<keyword evidence="5" id="KW-1185">Reference proteome</keyword>
<evidence type="ECO:0000256" key="2">
    <source>
        <dbReference type="SAM" id="Phobius"/>
    </source>
</evidence>
<evidence type="ECO:0000313" key="5">
    <source>
        <dbReference type="Proteomes" id="UP000008524"/>
    </source>
</evidence>
<reference evidence="4 5" key="2">
    <citation type="journal article" date="2005" name="Science">
        <title>The genome of the African trypanosome Trypanosoma brucei.</title>
        <authorList>
            <person name="Berriman M."/>
            <person name="Ghedin E."/>
            <person name="Hertz-Fowler C."/>
            <person name="Blandin G."/>
            <person name="Renauld H."/>
            <person name="Bartholomeu D.C."/>
            <person name="Lennard N.J."/>
            <person name="Caler E."/>
            <person name="Hamlin N.E."/>
            <person name="Haas B."/>
            <person name="Bohme U."/>
            <person name="Hannick L."/>
            <person name="Aslett M.A."/>
            <person name="Shallom J."/>
            <person name="Marcello L."/>
            <person name="Hou L."/>
            <person name="Wickstead B."/>
            <person name="Alsmark U.C."/>
            <person name="Arrowsmith C."/>
            <person name="Atkin R.J."/>
            <person name="Barron A.J."/>
            <person name="Bringaud F."/>
            <person name="Brooks K."/>
            <person name="Carrington M."/>
            <person name="Cherevach I."/>
            <person name="Chillingworth T.J."/>
            <person name="Churcher C."/>
            <person name="Clark L.N."/>
            <person name="Corton C.H."/>
            <person name="Cronin A."/>
            <person name="Davies R.M."/>
            <person name="Doggett J."/>
            <person name="Djikeng A."/>
            <person name="Feldblyum T."/>
            <person name="Field M.C."/>
            <person name="Fraser A."/>
            <person name="Goodhead I."/>
            <person name="Hance Z."/>
            <person name="Harper D."/>
            <person name="Harris B.R."/>
            <person name="Hauser H."/>
            <person name="Hostetler J."/>
            <person name="Ivens A."/>
            <person name="Jagels K."/>
            <person name="Johnson D."/>
            <person name="Johnson J."/>
            <person name="Jones K."/>
            <person name="Kerhornou A.X."/>
            <person name="Koo H."/>
            <person name="Larke N."/>
            <person name="Landfear S."/>
            <person name="Larkin C."/>
            <person name="Leech V."/>
            <person name="Line A."/>
            <person name="Lord A."/>
            <person name="Macleod A."/>
            <person name="Mooney P.J."/>
            <person name="Moule S."/>
            <person name="Martin D.M."/>
            <person name="Morgan G.W."/>
            <person name="Mungall K."/>
            <person name="Norbertczak H."/>
            <person name="Ormond D."/>
            <person name="Pai G."/>
            <person name="Peacock C.S."/>
            <person name="Peterson J."/>
            <person name="Quail M.A."/>
            <person name="Rabbinowitsch E."/>
            <person name="Rajandream M.A."/>
            <person name="Reitter C."/>
            <person name="Salzberg S.L."/>
            <person name="Sanders M."/>
            <person name="Schobel S."/>
            <person name="Sharp S."/>
            <person name="Simmonds M."/>
            <person name="Simpson A.J."/>
            <person name="Tallon L."/>
            <person name="Turner C.M."/>
            <person name="Tait A."/>
            <person name="Tivey A.R."/>
            <person name="Van Aken S."/>
            <person name="Walker D."/>
            <person name="Wanless D."/>
            <person name="Wang S."/>
            <person name="White B."/>
            <person name="White O."/>
            <person name="Whitehead S."/>
            <person name="Woodward J."/>
            <person name="Wortman J."/>
            <person name="Adams M.D."/>
            <person name="Embley T.M."/>
            <person name="Gull K."/>
            <person name="Ullu E."/>
            <person name="Barry J.D."/>
            <person name="Fairlamb A.H."/>
            <person name="Opperdoes F."/>
            <person name="Barrell B.G."/>
            <person name="Donelson J.E."/>
            <person name="Hall N."/>
            <person name="Fraser C.M."/>
            <person name="Melville S.E."/>
            <person name="El-Sayed N.M."/>
        </authorList>
    </citation>
    <scope>NUCLEOTIDE SEQUENCE [LARGE SCALE GENOMIC DNA]</scope>
    <source>
        <strain evidence="4 5">927/4 GUTat10.1</strain>
    </source>
</reference>
<accession>D6XCX5</accession>
<dbReference type="InParanoid" id="Q57WU8"/>
<keyword evidence="2" id="KW-0472">Membrane</keyword>
<reference evidence="4" key="1">
    <citation type="journal article" date="2005" name="Science">
        <title>Comparative genomics of trypanosomatid parasitic protozoa.</title>
        <authorList>
            <person name="El-Sayed N.M."/>
            <person name="Myler P.J."/>
            <person name="Blandin G."/>
            <person name="Berriman M."/>
            <person name="Crabtree J."/>
            <person name="Aggarwal G."/>
            <person name="Caler E."/>
            <person name="Renauld H."/>
            <person name="Worthey E.A."/>
            <person name="Hertz-Fowler C."/>
            <person name="Ghedin E."/>
            <person name="Peacock C."/>
            <person name="Bartholomeu D.C."/>
            <person name="Haas B.J."/>
            <person name="Tran A.N."/>
            <person name="Wortman J.R."/>
            <person name="Alsmark U.C."/>
            <person name="Angiuoli S."/>
            <person name="Anupama A."/>
            <person name="Badger J."/>
            <person name="Bringaud F."/>
            <person name="Cadag E."/>
            <person name="Carlton J.M."/>
            <person name="Cerqueira G.C."/>
            <person name="Creasy T."/>
            <person name="Delcher A.L."/>
            <person name="Djikeng A."/>
            <person name="Embley T.M."/>
            <person name="Hauser C."/>
            <person name="Ivens A.C."/>
            <person name="Kummerfeld S.K."/>
            <person name="Pereira-Leal J.B."/>
            <person name="Nilsson D."/>
            <person name="Peterson J."/>
            <person name="Salzberg S.L."/>
            <person name="Shallom J."/>
            <person name="Silva J.C."/>
            <person name="Sundaram J."/>
            <person name="Westenberger S."/>
            <person name="White O."/>
            <person name="Melville S.E."/>
            <person name="Donelson J.E."/>
            <person name="Andersson B."/>
            <person name="Stuart K.D."/>
            <person name="Hall N."/>
        </authorList>
    </citation>
    <scope>NUCLEOTIDE SEQUENCE</scope>
    <source>
        <strain evidence="4">927/4 GUTat10.1</strain>
    </source>
</reference>
<evidence type="ECO:0000313" key="3">
    <source>
        <dbReference type="EMBL" id="AAX69919.1"/>
    </source>
</evidence>
<name>Q57WU8_TRYB2</name>
<dbReference type="AlphaFoldDB" id="Q57WU8"/>
<dbReference type="KEGG" id="tbr:Tb927.3.650"/>
<organism evidence="3 5">
    <name type="scientific">Trypanosoma brucei brucei (strain 927/4 GUTat10.1)</name>
    <dbReference type="NCBI Taxonomy" id="185431"/>
    <lineage>
        <taxon>Eukaryota</taxon>
        <taxon>Discoba</taxon>
        <taxon>Euglenozoa</taxon>
        <taxon>Kinetoplastea</taxon>
        <taxon>Metakinetoplastina</taxon>
        <taxon>Trypanosomatida</taxon>
        <taxon>Trypanosomatidae</taxon>
        <taxon>Trypanosoma</taxon>
    </lineage>
</organism>
<proteinExistence type="predicted"/>
<dbReference type="PaxDb" id="5691-AAZ10102"/>
<gene>
    <name evidence="4" type="primary">Tb03.27F10.960</name>
    <name evidence="3" type="ORF">Tb927.3.650</name>
</gene>
<feature type="transmembrane region" description="Helical" evidence="2">
    <location>
        <begin position="39"/>
        <end position="60"/>
    </location>
</feature>
<accession>Q57WU8</accession>
<sequence>MNSRTPYEKRKGDNKTKTKGKGEMMNHQRPEMVNPVGTMVSGVLNIALLLAAFTAVYIVVKSNHGVDLFSMAWNDFLRPNYDDDL</sequence>
<dbReference type="OMA" id="MAWNDFL"/>
<dbReference type="RefSeq" id="XP_843661.1">
    <property type="nucleotide sequence ID" value="XM_838568.1"/>
</dbReference>
<feature type="region of interest" description="Disordered" evidence="1">
    <location>
        <begin position="1"/>
        <end position="30"/>
    </location>
</feature>
<reference evidence="4" key="4">
    <citation type="submission" date="2005-04" db="EMBL/GenBank/DDBJ databases">
        <title>Sequencing, closure, and annotation of Trypanosoma brucei chromosomes 2 through 8.</title>
        <authorList>
            <person name="Ghedin E."/>
            <person name="Blandin G."/>
            <person name="Bartholomeu D."/>
            <person name="Caler E."/>
            <person name="Haas B."/>
            <person name="Hannick L."/>
            <person name="Shallom J."/>
            <person name="Hou L."/>
            <person name="Djikeng A."/>
            <person name="Feldblyum T."/>
            <person name="Hostetler J."/>
            <person name="Johnson J."/>
            <person name="Jones K."/>
            <person name="Koo H.L."/>
            <person name="Larkin C."/>
            <person name="Pai G."/>
            <person name="Peterson J."/>
            <person name="Khalak H.G."/>
            <person name="Salzberg S."/>
            <person name="Simpson A.J."/>
            <person name="Tallon L."/>
            <person name="Van Aken S."/>
            <person name="Wanless D."/>
            <person name="White O."/>
            <person name="Wortman J."/>
            <person name="Fraser C.M."/>
            <person name="El-Sayed N.M.A."/>
        </authorList>
    </citation>
    <scope>NUCLEOTIDE SEQUENCE</scope>
    <source>
        <strain evidence="4">927/4 GUTat10.1</strain>
    </source>
</reference>
<keyword evidence="2" id="KW-1133">Transmembrane helix</keyword>
<dbReference type="Proteomes" id="UP000008524">
    <property type="component" value="Chromosome 3"/>
</dbReference>
<dbReference type="EMBL" id="CP000066">
    <property type="protein sequence ID" value="AAZ10102.1"/>
    <property type="molecule type" value="Genomic_DNA"/>
</dbReference>
<dbReference type="GeneID" id="3656004"/>
<reference evidence="3" key="3">
    <citation type="submission" date="2005-04" db="EMBL/GenBank/DDBJ databases">
        <title>.</title>
        <authorList>
            <person name="Ghedin E."/>
            <person name="Blandin G."/>
            <person name="Bartholomeu D."/>
            <person name="Caler E."/>
            <person name="Haas B."/>
            <person name="Hannick L."/>
            <person name="Shallom J."/>
            <person name="Hou L."/>
            <person name="Djikeng A."/>
            <person name="Feldblyum T."/>
            <person name="Hostetler J."/>
            <person name="Johnson J."/>
            <person name="Jones K."/>
            <person name="Koo H.L."/>
            <person name="Larkin C."/>
            <person name="Pai G."/>
            <person name="Peterson J."/>
            <person name="Khalak H.G."/>
            <person name="Salzberg S."/>
            <person name="Simpson A.J."/>
            <person name="Tallon L."/>
            <person name="Van Aken S."/>
            <person name="Wanless D."/>
            <person name="White O."/>
            <person name="Wortman J."/>
            <person name="Fraser C.M."/>
            <person name="El-Sayed N.M.A."/>
        </authorList>
    </citation>
    <scope>NUCLEOTIDE SEQUENCE</scope>
    <source>
        <strain evidence="3">GUTat10.1</strain>
    </source>
</reference>
<dbReference type="GO" id="GO:0005783">
    <property type="term" value="C:endoplasmic reticulum"/>
    <property type="evidence" value="ECO:0006056"/>
    <property type="project" value="Others"/>
</dbReference>
<dbReference type="EMBL" id="AC159425">
    <property type="protein sequence ID" value="AAX69919.1"/>
    <property type="molecule type" value="Genomic_DNA"/>
</dbReference>
<evidence type="ECO:0000256" key="1">
    <source>
        <dbReference type="SAM" id="MobiDB-lite"/>
    </source>
</evidence>
<evidence type="ECO:0000313" key="4">
    <source>
        <dbReference type="EMBL" id="AAZ10102.1"/>
    </source>
</evidence>